<dbReference type="PANTHER" id="PTHR46295">
    <property type="entry name" value="ENDOPLASMIC RETICULUM RESIDENT PROTEIN 44"/>
    <property type="match status" value="1"/>
</dbReference>
<dbReference type="OrthoDB" id="294696at2759"/>
<dbReference type="GO" id="GO:0005793">
    <property type="term" value="C:endoplasmic reticulum-Golgi intermediate compartment"/>
    <property type="evidence" value="ECO:0007669"/>
    <property type="project" value="TreeGrafter"/>
</dbReference>
<reference evidence="2" key="1">
    <citation type="submission" date="2019-08" db="EMBL/GenBank/DDBJ databases">
        <title>The genome of the North American firefly Photinus pyralis.</title>
        <authorList>
            <consortium name="Photinus pyralis genome working group"/>
            <person name="Fallon T.R."/>
            <person name="Sander Lower S.E."/>
            <person name="Weng J.-K."/>
        </authorList>
    </citation>
    <scope>NUCLEOTIDE SEQUENCE</scope>
    <source>
        <strain evidence="2">TRF0915ILg1</strain>
        <tissue evidence="2">Whole body</tissue>
    </source>
</reference>
<dbReference type="GO" id="GO:0003756">
    <property type="term" value="F:protein disulfide isomerase activity"/>
    <property type="evidence" value="ECO:0007669"/>
    <property type="project" value="TreeGrafter"/>
</dbReference>
<comment type="caution">
    <text evidence="2">The sequence shown here is derived from an EMBL/GenBank/DDBJ whole genome shotgun (WGS) entry which is preliminary data.</text>
</comment>
<dbReference type="Pfam" id="PF00085">
    <property type="entry name" value="Thioredoxin"/>
    <property type="match status" value="1"/>
</dbReference>
<dbReference type="PANTHER" id="PTHR46295:SF1">
    <property type="entry name" value="ENDOPLASMIC RETICULUM RESIDENT PROTEIN 44"/>
    <property type="match status" value="1"/>
</dbReference>
<dbReference type="Gene3D" id="3.40.30.10">
    <property type="entry name" value="Glutaredoxin"/>
    <property type="match status" value="3"/>
</dbReference>
<sequence length="389" mass="44865">MDNLSIVTGIRNIMITYILVAYVFCNPTDGGALQLTQQNLNLTLASNELVFTIFYAEWDIYSNAALPLFDEAANKIREEYPETGKVVLAKLNCEKEESIATRFHIENFPTFKIIKNGQPAKRQYLGQRTTEAFVSFVKKELEDPVKELAEPNLETDKKTIIGYFDMRHQLQYNIFRKVANNLKDDCQFYARFGNVSKQMDQPEESAVVFFPDKLRSNDSDESYNGTLNNFDEFYIWASNKCVPLVRELTFDNTRELMDEELPFLILFYNPDDKTIIETYNEVIQKELLSEKDSINFLTADGNTHARSLLKLGKSKDDLPLIAIDTFIHMYLFPNTTDIEIQGKLKQFIHDLHLGPDSERSGTPAISFFKSSYFSIIIIIHACLFMYNLL</sequence>
<dbReference type="InterPro" id="IPR013766">
    <property type="entry name" value="Thioredoxin_domain"/>
</dbReference>
<dbReference type="InterPro" id="IPR036249">
    <property type="entry name" value="Thioredoxin-like_sf"/>
</dbReference>
<protein>
    <recommendedName>
        <fullName evidence="1">Thioredoxin domain-containing protein</fullName>
    </recommendedName>
</protein>
<evidence type="ECO:0000313" key="2">
    <source>
        <dbReference type="EMBL" id="KAF2886315.1"/>
    </source>
</evidence>
<dbReference type="Proteomes" id="UP000801492">
    <property type="component" value="Unassembled WGS sequence"/>
</dbReference>
<gene>
    <name evidence="2" type="ORF">ILUMI_19858</name>
</gene>
<dbReference type="EMBL" id="VTPC01088101">
    <property type="protein sequence ID" value="KAF2886315.1"/>
    <property type="molecule type" value="Genomic_DNA"/>
</dbReference>
<organism evidence="2 3">
    <name type="scientific">Ignelater luminosus</name>
    <name type="common">Cucubano</name>
    <name type="synonym">Pyrophorus luminosus</name>
    <dbReference type="NCBI Taxonomy" id="2038154"/>
    <lineage>
        <taxon>Eukaryota</taxon>
        <taxon>Metazoa</taxon>
        <taxon>Ecdysozoa</taxon>
        <taxon>Arthropoda</taxon>
        <taxon>Hexapoda</taxon>
        <taxon>Insecta</taxon>
        <taxon>Pterygota</taxon>
        <taxon>Neoptera</taxon>
        <taxon>Endopterygota</taxon>
        <taxon>Coleoptera</taxon>
        <taxon>Polyphaga</taxon>
        <taxon>Elateriformia</taxon>
        <taxon>Elateroidea</taxon>
        <taxon>Elateridae</taxon>
        <taxon>Agrypninae</taxon>
        <taxon>Pyrophorini</taxon>
        <taxon>Ignelater</taxon>
    </lineage>
</organism>
<proteinExistence type="predicted"/>
<evidence type="ECO:0000313" key="3">
    <source>
        <dbReference type="Proteomes" id="UP000801492"/>
    </source>
</evidence>
<name>A0A8K0CM43_IGNLU</name>
<dbReference type="GO" id="GO:0006457">
    <property type="term" value="P:protein folding"/>
    <property type="evidence" value="ECO:0007669"/>
    <property type="project" value="TreeGrafter"/>
</dbReference>
<evidence type="ECO:0000259" key="1">
    <source>
        <dbReference type="PROSITE" id="PS51352"/>
    </source>
</evidence>
<dbReference type="GO" id="GO:0005789">
    <property type="term" value="C:endoplasmic reticulum membrane"/>
    <property type="evidence" value="ECO:0007669"/>
    <property type="project" value="TreeGrafter"/>
</dbReference>
<dbReference type="Pfam" id="PF13848">
    <property type="entry name" value="Thioredoxin_6"/>
    <property type="match status" value="1"/>
</dbReference>
<dbReference type="InterPro" id="IPR052643">
    <property type="entry name" value="ERP44"/>
</dbReference>
<dbReference type="SUPFAM" id="SSF52833">
    <property type="entry name" value="Thioredoxin-like"/>
    <property type="match status" value="3"/>
</dbReference>
<keyword evidence="3" id="KW-1185">Reference proteome</keyword>
<dbReference type="PROSITE" id="PS51352">
    <property type="entry name" value="THIOREDOXIN_2"/>
    <property type="match status" value="1"/>
</dbReference>
<feature type="domain" description="Thioredoxin" evidence="1">
    <location>
        <begin position="13"/>
        <end position="142"/>
    </location>
</feature>
<dbReference type="AlphaFoldDB" id="A0A8K0CM43"/>
<accession>A0A8K0CM43</accession>